<dbReference type="PROSITE" id="PS51462">
    <property type="entry name" value="NUDIX"/>
    <property type="match status" value="1"/>
</dbReference>
<proteinExistence type="predicted"/>
<evidence type="ECO:0000256" key="2">
    <source>
        <dbReference type="ARBA" id="ARBA00022801"/>
    </source>
</evidence>
<dbReference type="InterPro" id="IPR000086">
    <property type="entry name" value="NUDIX_hydrolase_dom"/>
</dbReference>
<dbReference type="Pfam" id="PF00293">
    <property type="entry name" value="NUDIX"/>
    <property type="match status" value="1"/>
</dbReference>
<dbReference type="GO" id="GO:0019693">
    <property type="term" value="P:ribose phosphate metabolic process"/>
    <property type="evidence" value="ECO:0007669"/>
    <property type="project" value="TreeGrafter"/>
</dbReference>
<dbReference type="InterPro" id="IPR020476">
    <property type="entry name" value="Nudix_hydrolase"/>
</dbReference>
<feature type="domain" description="Nudix hydrolase" evidence="3">
    <location>
        <begin position="31"/>
        <end position="159"/>
    </location>
</feature>
<dbReference type="PRINTS" id="PR00502">
    <property type="entry name" value="NUDIXFAMILY"/>
</dbReference>
<accession>A0A075HPQ8</accession>
<dbReference type="InterPro" id="IPR015797">
    <property type="entry name" value="NUDIX_hydrolase-like_dom_sf"/>
</dbReference>
<evidence type="ECO:0000256" key="1">
    <source>
        <dbReference type="ARBA" id="ARBA00001946"/>
    </source>
</evidence>
<reference evidence="4" key="1">
    <citation type="journal article" date="2014" name="Genome Biol. Evol.">
        <title>Pangenome evidence for extensive interdomain horizontal transfer affecting lineage core and shell genes in uncultured planktonic thaumarchaeota and euryarchaeota.</title>
        <authorList>
            <person name="Deschamps P."/>
            <person name="Zivanovic Y."/>
            <person name="Moreira D."/>
            <person name="Rodriguez-Valera F."/>
            <person name="Lopez-Garcia P."/>
        </authorList>
    </citation>
    <scope>NUCLEOTIDE SEQUENCE</scope>
</reference>
<keyword evidence="2 4" id="KW-0378">Hydrolase</keyword>
<sequence length="170" mass="19397">MRKKRVYDGKTIRLDEYSLTIEGRKVRREIIKHPGAAAILAFDEKDKIILVRQHRFPRGYILEIPAGTLEKGESPKRCALREIQEETGYKAKGMTHLITYYPSVGYNTEAIHCFVASGLTRVKTKLDTDEFITVKKMELPKLIKLIKSGKIIDSKTICAVMVYAAKKKLL</sequence>
<dbReference type="EMBL" id="KF901093">
    <property type="protein sequence ID" value="AIF17834.1"/>
    <property type="molecule type" value="Genomic_DNA"/>
</dbReference>
<dbReference type="GO" id="GO:0006753">
    <property type="term" value="P:nucleoside phosphate metabolic process"/>
    <property type="evidence" value="ECO:0007669"/>
    <property type="project" value="TreeGrafter"/>
</dbReference>
<dbReference type="PANTHER" id="PTHR11839">
    <property type="entry name" value="UDP/ADP-SUGAR PYROPHOSPHATASE"/>
    <property type="match status" value="1"/>
</dbReference>
<dbReference type="AlphaFoldDB" id="A0A075HPQ8"/>
<comment type="cofactor">
    <cofactor evidence="1">
        <name>Mg(2+)</name>
        <dbReference type="ChEBI" id="CHEBI:18420"/>
    </cofactor>
</comment>
<dbReference type="SUPFAM" id="SSF55811">
    <property type="entry name" value="Nudix"/>
    <property type="match status" value="1"/>
</dbReference>
<protein>
    <submittedName>
        <fullName evidence="4">NUDIX hydrolase (NudF)</fullName>
        <ecNumber evidence="4">3.6.1.13</ecNumber>
    </submittedName>
</protein>
<dbReference type="PROSITE" id="PS00893">
    <property type="entry name" value="NUDIX_BOX"/>
    <property type="match status" value="1"/>
</dbReference>
<dbReference type="InterPro" id="IPR020084">
    <property type="entry name" value="NUDIX_hydrolase_CS"/>
</dbReference>
<dbReference type="GO" id="GO:0047631">
    <property type="term" value="F:ADP-ribose diphosphatase activity"/>
    <property type="evidence" value="ECO:0007669"/>
    <property type="project" value="UniProtKB-EC"/>
</dbReference>
<gene>
    <name evidence="4" type="primary">nudF</name>
</gene>
<evidence type="ECO:0000259" key="3">
    <source>
        <dbReference type="PROSITE" id="PS51462"/>
    </source>
</evidence>
<dbReference type="CDD" id="cd03424">
    <property type="entry name" value="NUDIX_ADPRase_Nudt5_UGPPase_Nudt14"/>
    <property type="match status" value="1"/>
</dbReference>
<dbReference type="EC" id="3.6.1.13" evidence="4"/>
<dbReference type="Gene3D" id="3.90.79.10">
    <property type="entry name" value="Nucleoside Triphosphate Pyrophosphohydrolase"/>
    <property type="match status" value="1"/>
</dbReference>
<organism evidence="4">
    <name type="scientific">uncultured marine thaumarchaeote KM3_79_C04</name>
    <dbReference type="NCBI Taxonomy" id="1456294"/>
    <lineage>
        <taxon>Archaea</taxon>
        <taxon>Nitrososphaerota</taxon>
        <taxon>environmental samples</taxon>
    </lineage>
</organism>
<name>A0A075HPQ8_9ARCH</name>
<evidence type="ECO:0000313" key="4">
    <source>
        <dbReference type="EMBL" id="AIF17834.1"/>
    </source>
</evidence>
<dbReference type="PANTHER" id="PTHR11839:SF18">
    <property type="entry name" value="NUDIX HYDROLASE DOMAIN-CONTAINING PROTEIN"/>
    <property type="match status" value="1"/>
</dbReference>